<evidence type="ECO:0000313" key="2">
    <source>
        <dbReference type="EMBL" id="KAF5338179.1"/>
    </source>
</evidence>
<dbReference type="Proteomes" id="UP000559256">
    <property type="component" value="Unassembled WGS sequence"/>
</dbReference>
<dbReference type="AlphaFoldDB" id="A0A8H5CAK8"/>
<keyword evidence="3" id="KW-1185">Reference proteome</keyword>
<reference evidence="2 3" key="1">
    <citation type="journal article" date="2020" name="ISME J.">
        <title>Uncovering the hidden diversity of litter-decomposition mechanisms in mushroom-forming fungi.</title>
        <authorList>
            <person name="Floudas D."/>
            <person name="Bentzer J."/>
            <person name="Ahren D."/>
            <person name="Johansson T."/>
            <person name="Persson P."/>
            <person name="Tunlid A."/>
        </authorList>
    </citation>
    <scope>NUCLEOTIDE SEQUENCE [LARGE SCALE GENOMIC DNA]</scope>
    <source>
        <strain evidence="2 3">CBS 291.85</strain>
    </source>
</reference>
<feature type="region of interest" description="Disordered" evidence="1">
    <location>
        <begin position="271"/>
        <end position="361"/>
    </location>
</feature>
<organism evidence="2 3">
    <name type="scientific">Tetrapyrgos nigripes</name>
    <dbReference type="NCBI Taxonomy" id="182062"/>
    <lineage>
        <taxon>Eukaryota</taxon>
        <taxon>Fungi</taxon>
        <taxon>Dikarya</taxon>
        <taxon>Basidiomycota</taxon>
        <taxon>Agaricomycotina</taxon>
        <taxon>Agaricomycetes</taxon>
        <taxon>Agaricomycetidae</taxon>
        <taxon>Agaricales</taxon>
        <taxon>Marasmiineae</taxon>
        <taxon>Marasmiaceae</taxon>
        <taxon>Tetrapyrgos</taxon>
    </lineage>
</organism>
<evidence type="ECO:0000313" key="3">
    <source>
        <dbReference type="Proteomes" id="UP000559256"/>
    </source>
</evidence>
<dbReference type="OrthoDB" id="3351042at2759"/>
<feature type="compositionally biased region" description="Basic and acidic residues" evidence="1">
    <location>
        <begin position="347"/>
        <end position="356"/>
    </location>
</feature>
<accession>A0A8H5CAK8</accession>
<evidence type="ECO:0000256" key="1">
    <source>
        <dbReference type="SAM" id="MobiDB-lite"/>
    </source>
</evidence>
<protein>
    <submittedName>
        <fullName evidence="2">Uncharacterized protein</fullName>
    </submittedName>
</protein>
<feature type="compositionally biased region" description="Basic and acidic residues" evidence="1">
    <location>
        <begin position="299"/>
        <end position="315"/>
    </location>
</feature>
<sequence length="516" mass="56281">MTKTKACVLSPVDPSTINESTEKEESASWVRRQITGSLTGRILKSSYESLKATGNSVTCLSPWGDQSPLILPSIRFRDLAIESVLAATGGTASIATPIMPDVSDVLVPSMGGSTILVDTVLNVGFDLATGAVDDLITGKPVDNAIDAIQEMRDRAKKGLGGTTAVKILCITLKYKITTKDAALGFYRSGVHTDSNLFTKMKDYLDIDKGWFSPYLFASNRRPVIPRIIHPDFVFCHGPFLQGDYAVGQRLLRESESHNIINFSDSDVSLLNDDEKSSSNSSKKTQTDKTKTKASAKISKISEKLKRSKDKDKDADSDGADGGGGHDDDDTNAKANAGAEAEADADAEQSRSRRLESGCKSPRRVKSKPYYLRQESIINYVLFNRCPAIVVPVRPGSPLVAWSAVTLERLWKVEVKEDSDSSGGGRGGGDEGGSNSSEFDQILGILYEFIELCVDWERFGIGFGKKRKDTKNIGSSEDALREALRVLLYATIRTKDCEEVKKNVDKQRGGIAMWRIP</sequence>
<gene>
    <name evidence="2" type="ORF">D9758_014715</name>
</gene>
<name>A0A8H5CAK8_9AGAR</name>
<proteinExistence type="predicted"/>
<comment type="caution">
    <text evidence="2">The sequence shown here is derived from an EMBL/GenBank/DDBJ whole genome shotgun (WGS) entry which is preliminary data.</text>
</comment>
<dbReference type="EMBL" id="JAACJM010000199">
    <property type="protein sequence ID" value="KAF5338179.1"/>
    <property type="molecule type" value="Genomic_DNA"/>
</dbReference>